<keyword evidence="11" id="KW-1185">Reference proteome</keyword>
<dbReference type="NCBIfam" id="TIGR00018">
    <property type="entry name" value="panC"/>
    <property type="match status" value="1"/>
</dbReference>
<dbReference type="SUPFAM" id="SSF52374">
    <property type="entry name" value="Nucleotidylyl transferase"/>
    <property type="match status" value="1"/>
</dbReference>
<sequence>MEIIHSIEDMLEKINQLKKSNKQIGFVPTMGFFHDGHTNLMEKAKKDNDIVVTSIFVNPLQFGPNEDYEQYPRDEEKDKLRAEEVGVDILFIPDAKDMYPNKRIIELSIKGRIDVLCGKSRPGHFEGVITVLTKLFHIVQPNKVYFGMKDAQQLAVVSALLNELNFPIELVGVPTIRERDGLAKSSRNVHLNNEEREEAAWLYKALLQGQQLVVDGELNPDIIVKEVSDTIINQTNGVIDYVEIFSYPKLQPITVIDQPVILALAVHFQHARLIDNLIFDKRGQLINHL</sequence>
<protein>
    <recommendedName>
        <fullName evidence="9">Pantothenate synthetase</fullName>
        <shortName evidence="9">PS</shortName>
        <ecNumber evidence="9">6.3.2.1</ecNumber>
    </recommendedName>
    <alternativeName>
        <fullName evidence="9">Pantoate--beta-alanine ligase</fullName>
    </alternativeName>
    <alternativeName>
        <fullName evidence="9">Pantoate-activating enzyme</fullName>
    </alternativeName>
</protein>
<evidence type="ECO:0000256" key="4">
    <source>
        <dbReference type="ARBA" id="ARBA00022598"/>
    </source>
</evidence>
<comment type="subcellular location">
    <subcellularLocation>
        <location evidence="9">Cytoplasm</location>
    </subcellularLocation>
</comment>
<dbReference type="Gene3D" id="3.30.1300.10">
    <property type="entry name" value="Pantoate-beta-alanine ligase, C-terminal domain"/>
    <property type="match status" value="1"/>
</dbReference>
<evidence type="ECO:0000256" key="2">
    <source>
        <dbReference type="ARBA" id="ARBA00009256"/>
    </source>
</evidence>
<feature type="binding site" evidence="9">
    <location>
        <begin position="147"/>
        <end position="150"/>
    </location>
    <ligand>
        <name>ATP</name>
        <dbReference type="ChEBI" id="CHEBI:30616"/>
    </ligand>
</feature>
<keyword evidence="4 9" id="KW-0436">Ligase</keyword>
<evidence type="ECO:0000256" key="3">
    <source>
        <dbReference type="ARBA" id="ARBA00022490"/>
    </source>
</evidence>
<comment type="similarity">
    <text evidence="2 9">Belongs to the pantothenate synthetase family.</text>
</comment>
<dbReference type="GO" id="GO:0004592">
    <property type="term" value="F:pantoate-beta-alanine ligase activity"/>
    <property type="evidence" value="ECO:0007669"/>
    <property type="project" value="UniProtKB-EC"/>
</dbReference>
<dbReference type="Pfam" id="PF02569">
    <property type="entry name" value="Pantoate_ligase"/>
    <property type="match status" value="1"/>
</dbReference>
<evidence type="ECO:0000256" key="1">
    <source>
        <dbReference type="ARBA" id="ARBA00004990"/>
    </source>
</evidence>
<evidence type="ECO:0000256" key="7">
    <source>
        <dbReference type="ARBA" id="ARBA00022840"/>
    </source>
</evidence>
<dbReference type="PANTHER" id="PTHR21299">
    <property type="entry name" value="CYTIDYLATE KINASE/PANTOATE-BETA-ALANINE LIGASE"/>
    <property type="match status" value="1"/>
</dbReference>
<dbReference type="InterPro" id="IPR042176">
    <property type="entry name" value="Pantoate_ligase_C"/>
</dbReference>
<feature type="binding site" evidence="9">
    <location>
        <position position="61"/>
    </location>
    <ligand>
        <name>beta-alanine</name>
        <dbReference type="ChEBI" id="CHEBI:57966"/>
    </ligand>
</feature>
<comment type="miscellaneous">
    <text evidence="9">The reaction proceeds by a bi uni uni bi ping pong mechanism.</text>
</comment>
<comment type="function">
    <text evidence="9">Catalyzes the condensation of pantoate with beta-alanine in an ATP-dependent reaction via a pantoyl-adenylate intermediate.</text>
</comment>
<keyword evidence="7 9" id="KW-0067">ATP-binding</keyword>
<comment type="subunit">
    <text evidence="9">Homodimer.</text>
</comment>
<evidence type="ECO:0000256" key="9">
    <source>
        <dbReference type="HAMAP-Rule" id="MF_00158"/>
    </source>
</evidence>
<comment type="pathway">
    <text evidence="1 9">Cofactor biosynthesis; (R)-pantothenate biosynthesis; (R)-pantothenate from (R)-pantoate and beta-alanine: step 1/1.</text>
</comment>
<dbReference type="InterPro" id="IPR004821">
    <property type="entry name" value="Cyt_trans-like"/>
</dbReference>
<feature type="binding site" evidence="9">
    <location>
        <begin position="30"/>
        <end position="37"/>
    </location>
    <ligand>
        <name>ATP</name>
        <dbReference type="ChEBI" id="CHEBI:30616"/>
    </ligand>
</feature>
<keyword evidence="3 9" id="KW-0963">Cytoplasm</keyword>
<feature type="binding site" evidence="9">
    <location>
        <position position="61"/>
    </location>
    <ligand>
        <name>(R)-pantoate</name>
        <dbReference type="ChEBI" id="CHEBI:15980"/>
    </ligand>
</feature>
<dbReference type="CDD" id="cd00560">
    <property type="entry name" value="PanC"/>
    <property type="match status" value="1"/>
</dbReference>
<feature type="binding site" evidence="9">
    <location>
        <begin position="184"/>
        <end position="187"/>
    </location>
    <ligand>
        <name>ATP</name>
        <dbReference type="ChEBI" id="CHEBI:30616"/>
    </ligand>
</feature>
<comment type="catalytic activity">
    <reaction evidence="8 9">
        <text>(R)-pantoate + beta-alanine + ATP = (R)-pantothenate + AMP + diphosphate + H(+)</text>
        <dbReference type="Rhea" id="RHEA:10912"/>
        <dbReference type="ChEBI" id="CHEBI:15378"/>
        <dbReference type="ChEBI" id="CHEBI:15980"/>
        <dbReference type="ChEBI" id="CHEBI:29032"/>
        <dbReference type="ChEBI" id="CHEBI:30616"/>
        <dbReference type="ChEBI" id="CHEBI:33019"/>
        <dbReference type="ChEBI" id="CHEBI:57966"/>
        <dbReference type="ChEBI" id="CHEBI:456215"/>
        <dbReference type="EC" id="6.3.2.1"/>
    </reaction>
</comment>
<dbReference type="NCBIfam" id="TIGR00125">
    <property type="entry name" value="cyt_tran_rel"/>
    <property type="match status" value="1"/>
</dbReference>
<comment type="caution">
    <text evidence="10">The sequence shown here is derived from an EMBL/GenBank/DDBJ whole genome shotgun (WGS) entry which is preliminary data.</text>
</comment>
<feature type="binding site" evidence="9">
    <location>
        <position position="176"/>
    </location>
    <ligand>
        <name>ATP</name>
        <dbReference type="ChEBI" id="CHEBI:30616"/>
    </ligand>
</feature>
<feature type="binding site" evidence="9">
    <location>
        <position position="153"/>
    </location>
    <ligand>
        <name>(R)-pantoate</name>
        <dbReference type="ChEBI" id="CHEBI:15980"/>
    </ligand>
</feature>
<dbReference type="EC" id="6.3.2.1" evidence="9"/>
<evidence type="ECO:0000313" key="10">
    <source>
        <dbReference type="EMBL" id="MBP2256357.1"/>
    </source>
</evidence>
<evidence type="ECO:0000256" key="8">
    <source>
        <dbReference type="ARBA" id="ARBA00048258"/>
    </source>
</evidence>
<dbReference type="InterPro" id="IPR014729">
    <property type="entry name" value="Rossmann-like_a/b/a_fold"/>
</dbReference>
<dbReference type="Gene3D" id="3.40.50.620">
    <property type="entry name" value="HUPs"/>
    <property type="match status" value="1"/>
</dbReference>
<keyword evidence="6 9" id="KW-0547">Nucleotide-binding</keyword>
<dbReference type="PANTHER" id="PTHR21299:SF1">
    <property type="entry name" value="PANTOATE--BETA-ALANINE LIGASE"/>
    <property type="match status" value="1"/>
</dbReference>
<dbReference type="EMBL" id="JAGIKX010000001">
    <property type="protein sequence ID" value="MBP2256357.1"/>
    <property type="molecule type" value="Genomic_DNA"/>
</dbReference>
<evidence type="ECO:0000313" key="11">
    <source>
        <dbReference type="Proteomes" id="UP001519294"/>
    </source>
</evidence>
<dbReference type="Proteomes" id="UP001519294">
    <property type="component" value="Unassembled WGS sequence"/>
</dbReference>
<feature type="active site" description="Proton donor" evidence="9">
    <location>
        <position position="37"/>
    </location>
</feature>
<name>A0ABS4S7G6_9BACI</name>
<gene>
    <name evidence="9" type="primary">panC</name>
    <name evidence="10" type="ORF">J2Z81_000289</name>
</gene>
<reference evidence="10 11" key="1">
    <citation type="submission" date="2021-03" db="EMBL/GenBank/DDBJ databases">
        <title>Genomic Encyclopedia of Type Strains, Phase IV (KMG-IV): sequencing the most valuable type-strain genomes for metagenomic binning, comparative biology and taxonomic classification.</title>
        <authorList>
            <person name="Goeker M."/>
        </authorList>
    </citation>
    <scope>NUCLEOTIDE SEQUENCE [LARGE SCALE GENOMIC DNA]</scope>
    <source>
        <strain evidence="10 11">DSM 25790</strain>
    </source>
</reference>
<proteinExistence type="inferred from homology"/>
<evidence type="ECO:0000256" key="6">
    <source>
        <dbReference type="ARBA" id="ARBA00022741"/>
    </source>
</evidence>
<evidence type="ECO:0000256" key="5">
    <source>
        <dbReference type="ARBA" id="ARBA00022655"/>
    </source>
</evidence>
<dbReference type="RefSeq" id="WP_226370581.1">
    <property type="nucleotide sequence ID" value="NZ_JAGIKX010000001.1"/>
</dbReference>
<dbReference type="InterPro" id="IPR003721">
    <property type="entry name" value="Pantoate_ligase"/>
</dbReference>
<keyword evidence="5 9" id="KW-0566">Pantothenate biosynthesis</keyword>
<dbReference type="HAMAP" id="MF_00158">
    <property type="entry name" value="PanC"/>
    <property type="match status" value="1"/>
</dbReference>
<accession>A0ABS4S7G6</accession>
<organism evidence="10 11">
    <name type="scientific">Virgibacillus alimentarius</name>
    <dbReference type="NCBI Taxonomy" id="698769"/>
    <lineage>
        <taxon>Bacteria</taxon>
        <taxon>Bacillati</taxon>
        <taxon>Bacillota</taxon>
        <taxon>Bacilli</taxon>
        <taxon>Bacillales</taxon>
        <taxon>Bacillaceae</taxon>
        <taxon>Virgibacillus</taxon>
    </lineage>
</organism>